<dbReference type="SUPFAM" id="SSF48013">
    <property type="entry name" value="NusB-like"/>
    <property type="match status" value="1"/>
</dbReference>
<evidence type="ECO:0000256" key="2">
    <source>
        <dbReference type="ARBA" id="ARBA00022814"/>
    </source>
</evidence>
<feature type="domain" description="NusB/RsmB/TIM44" evidence="7">
    <location>
        <begin position="12"/>
        <end position="135"/>
    </location>
</feature>
<accession>A0A6N7QYX1</accession>
<evidence type="ECO:0000259" key="7">
    <source>
        <dbReference type="Pfam" id="PF01029"/>
    </source>
</evidence>
<comment type="caution">
    <text evidence="8">The sequence shown here is derived from an EMBL/GenBank/DDBJ whole genome shotgun (WGS) entry which is preliminary data.</text>
</comment>
<protein>
    <recommendedName>
        <fullName evidence="6">Transcription antitermination protein NusB</fullName>
    </recommendedName>
    <alternativeName>
        <fullName evidence="6">Antitermination factor NusB</fullName>
    </alternativeName>
</protein>
<dbReference type="NCBIfam" id="TIGR01951">
    <property type="entry name" value="nusB"/>
    <property type="match status" value="1"/>
</dbReference>
<comment type="similarity">
    <text evidence="1 6">Belongs to the NusB family.</text>
</comment>
<keyword evidence="4 6" id="KW-0805">Transcription regulation</keyword>
<dbReference type="AlphaFoldDB" id="A0A6N7QYX1"/>
<dbReference type="InterPro" id="IPR035926">
    <property type="entry name" value="NusB-like_sf"/>
</dbReference>
<evidence type="ECO:0000256" key="3">
    <source>
        <dbReference type="ARBA" id="ARBA00022884"/>
    </source>
</evidence>
<evidence type="ECO:0000256" key="1">
    <source>
        <dbReference type="ARBA" id="ARBA00005952"/>
    </source>
</evidence>
<dbReference type="HAMAP" id="MF_00073">
    <property type="entry name" value="NusB"/>
    <property type="match status" value="1"/>
</dbReference>
<keyword evidence="3 6" id="KW-0694">RNA-binding</keyword>
<dbReference type="RefSeq" id="WP_369691928.1">
    <property type="nucleotide sequence ID" value="NZ_WJPP01000002.1"/>
</dbReference>
<reference evidence="8 9" key="1">
    <citation type="submission" date="2019-11" db="EMBL/GenBank/DDBJ databases">
        <authorList>
            <person name="Zhang X.Y."/>
        </authorList>
    </citation>
    <scope>NUCLEOTIDE SEQUENCE [LARGE SCALE GENOMIC DNA]</scope>
    <source>
        <strain evidence="8 9">C176</strain>
    </source>
</reference>
<gene>
    <name evidence="6 8" type="primary">nusB</name>
    <name evidence="8" type="ORF">GH984_03970</name>
</gene>
<dbReference type="EMBL" id="WJPP01000002">
    <property type="protein sequence ID" value="MRH77854.1"/>
    <property type="molecule type" value="Genomic_DNA"/>
</dbReference>
<proteinExistence type="inferred from homology"/>
<dbReference type="PANTHER" id="PTHR11078">
    <property type="entry name" value="N UTILIZATION SUBSTANCE PROTEIN B-RELATED"/>
    <property type="match status" value="1"/>
</dbReference>
<evidence type="ECO:0000256" key="5">
    <source>
        <dbReference type="ARBA" id="ARBA00023163"/>
    </source>
</evidence>
<evidence type="ECO:0000313" key="8">
    <source>
        <dbReference type="EMBL" id="MRH77854.1"/>
    </source>
</evidence>
<comment type="function">
    <text evidence="6">Involved in transcription antitermination. Required for transcription of ribosomal RNA (rRNA) genes. Binds specifically to the boxA antiterminator sequence of the ribosomal RNA (rrn) operons.</text>
</comment>
<name>A0A6N7QYX1_9GAMM</name>
<keyword evidence="2 6" id="KW-0889">Transcription antitermination</keyword>
<dbReference type="GO" id="GO:0005829">
    <property type="term" value="C:cytosol"/>
    <property type="evidence" value="ECO:0007669"/>
    <property type="project" value="TreeGrafter"/>
</dbReference>
<dbReference type="GO" id="GO:0031564">
    <property type="term" value="P:transcription antitermination"/>
    <property type="evidence" value="ECO:0007669"/>
    <property type="project" value="UniProtKB-KW"/>
</dbReference>
<keyword evidence="5 6" id="KW-0804">Transcription</keyword>
<dbReference type="GO" id="GO:0006353">
    <property type="term" value="P:DNA-templated transcription termination"/>
    <property type="evidence" value="ECO:0007669"/>
    <property type="project" value="UniProtKB-UniRule"/>
</dbReference>
<dbReference type="InterPro" id="IPR011605">
    <property type="entry name" value="NusB_fam"/>
</dbReference>
<dbReference type="InterPro" id="IPR006027">
    <property type="entry name" value="NusB_RsmB_TIM44"/>
</dbReference>
<evidence type="ECO:0000256" key="4">
    <source>
        <dbReference type="ARBA" id="ARBA00023015"/>
    </source>
</evidence>
<dbReference type="Pfam" id="PF01029">
    <property type="entry name" value="NusB"/>
    <property type="match status" value="1"/>
</dbReference>
<evidence type="ECO:0000256" key="6">
    <source>
        <dbReference type="HAMAP-Rule" id="MF_00073"/>
    </source>
</evidence>
<dbReference type="Gene3D" id="1.10.940.10">
    <property type="entry name" value="NusB-like"/>
    <property type="match status" value="1"/>
</dbReference>
<dbReference type="GO" id="GO:0003723">
    <property type="term" value="F:RNA binding"/>
    <property type="evidence" value="ECO:0007669"/>
    <property type="project" value="UniProtKB-UniRule"/>
</dbReference>
<organism evidence="8 9">
    <name type="scientific">Spiribacter salilacus</name>
    <dbReference type="NCBI Taxonomy" id="2664894"/>
    <lineage>
        <taxon>Bacteria</taxon>
        <taxon>Pseudomonadati</taxon>
        <taxon>Pseudomonadota</taxon>
        <taxon>Gammaproteobacteria</taxon>
        <taxon>Chromatiales</taxon>
        <taxon>Ectothiorhodospiraceae</taxon>
        <taxon>Spiribacter</taxon>
    </lineage>
</organism>
<sequence length="151" mass="17142">MSSAPSQQRRARARRRVLQALYQWQLTEGDPRAIEKQFLNEYRLGRIDLDYFSALLRGITDGVSALDAVFDPFLDRPAKTLDPVELALLRLGTFELMERIDVPYRVVIDQAVELAHGFGAEQSHRFINGVLDKVGKSLPLRQAELRHAGLL</sequence>
<keyword evidence="9" id="KW-1185">Reference proteome</keyword>
<dbReference type="Proteomes" id="UP000433788">
    <property type="component" value="Unassembled WGS sequence"/>
</dbReference>
<dbReference type="PANTHER" id="PTHR11078:SF3">
    <property type="entry name" value="ANTITERMINATION NUSB DOMAIN-CONTAINING PROTEIN"/>
    <property type="match status" value="1"/>
</dbReference>
<evidence type="ECO:0000313" key="9">
    <source>
        <dbReference type="Proteomes" id="UP000433788"/>
    </source>
</evidence>